<reference evidence="5 6" key="1">
    <citation type="submission" date="2022-11" db="EMBL/GenBank/DDBJ databases">
        <title>Minimal conservation of predation-associated metabolite biosynthetic gene clusters underscores biosynthetic potential of Myxococcota including descriptions for ten novel species: Archangium lansinium sp. nov., Myxococcus landrumus sp. nov., Nannocystis bai.</title>
        <authorList>
            <person name="Ahearne A."/>
            <person name="Stevens C."/>
            <person name="Dowd S."/>
        </authorList>
    </citation>
    <scope>NUCLEOTIDE SEQUENCE [LARGE SCALE GENOMIC DNA]</scope>
    <source>
        <strain evidence="5 6">BB15-2</strain>
    </source>
</reference>
<accession>A0ABT5EBM8</accession>
<keyword evidence="3 5" id="KW-0413">Isomerase</keyword>
<dbReference type="PROSITE" id="PS51257">
    <property type="entry name" value="PROKAR_LIPOPROTEIN"/>
    <property type="match status" value="1"/>
</dbReference>
<evidence type="ECO:0000313" key="5">
    <source>
        <dbReference type="EMBL" id="MDC0723269.1"/>
    </source>
</evidence>
<dbReference type="EMBL" id="JAQNDL010000005">
    <property type="protein sequence ID" value="MDC0723269.1"/>
    <property type="molecule type" value="Genomic_DNA"/>
</dbReference>
<evidence type="ECO:0000313" key="6">
    <source>
        <dbReference type="Proteomes" id="UP001221686"/>
    </source>
</evidence>
<feature type="domain" description="PPIase cyclophilin-type" evidence="4">
    <location>
        <begin position="64"/>
        <end position="218"/>
    </location>
</feature>
<dbReference type="InterPro" id="IPR002130">
    <property type="entry name" value="Cyclophilin-type_PPIase_dom"/>
</dbReference>
<evidence type="ECO:0000256" key="2">
    <source>
        <dbReference type="ARBA" id="ARBA00023110"/>
    </source>
</evidence>
<keyword evidence="2" id="KW-0697">Rotamase</keyword>
<dbReference type="InterPro" id="IPR029000">
    <property type="entry name" value="Cyclophilin-like_dom_sf"/>
</dbReference>
<dbReference type="PANTHER" id="PTHR45625">
    <property type="entry name" value="PEPTIDYL-PROLYL CIS-TRANS ISOMERASE-RELATED"/>
    <property type="match status" value="1"/>
</dbReference>
<comment type="caution">
    <text evidence="5">The sequence shown here is derived from an EMBL/GenBank/DDBJ whole genome shotgun (WGS) entry which is preliminary data.</text>
</comment>
<sequence>MRTPPRSGPGIALAALCACASGPRPFPPPVPEVLAHNQTAGDPHAGRFTYDEAVAGLPEGTRLLAILATDAGEIRCTLEPGEAPIAVANFVGLARGLRPFQDAPDGPWHTAPYYDGTLVHRVQDGEFIQAGRRGSGPGFVLQDEMSAGHVFDRPGLLALANSGRPHTSAAEFFISIVPLTQLKGKHTIIGACDSEDVVRELARRALADATNPPKIETVTIRRDP</sequence>
<dbReference type="PROSITE" id="PS50072">
    <property type="entry name" value="CSA_PPIASE_2"/>
    <property type="match status" value="1"/>
</dbReference>
<dbReference type="EC" id="5.2.1.8" evidence="1"/>
<dbReference type="Pfam" id="PF00160">
    <property type="entry name" value="Pro_isomerase"/>
    <property type="match status" value="1"/>
</dbReference>
<organism evidence="5 6">
    <name type="scientific">Nannocystis bainbridge</name>
    <dbReference type="NCBI Taxonomy" id="2995303"/>
    <lineage>
        <taxon>Bacteria</taxon>
        <taxon>Pseudomonadati</taxon>
        <taxon>Myxococcota</taxon>
        <taxon>Polyangia</taxon>
        <taxon>Nannocystales</taxon>
        <taxon>Nannocystaceae</taxon>
        <taxon>Nannocystis</taxon>
    </lineage>
</organism>
<dbReference type="PANTHER" id="PTHR45625:SF4">
    <property type="entry name" value="PEPTIDYLPROLYL ISOMERASE DOMAIN AND WD REPEAT-CONTAINING PROTEIN 1"/>
    <property type="match status" value="1"/>
</dbReference>
<name>A0ABT5EBM8_9BACT</name>
<keyword evidence="6" id="KW-1185">Reference proteome</keyword>
<dbReference type="CDD" id="cd00317">
    <property type="entry name" value="cyclophilin"/>
    <property type="match status" value="1"/>
</dbReference>
<evidence type="ECO:0000256" key="3">
    <source>
        <dbReference type="ARBA" id="ARBA00023235"/>
    </source>
</evidence>
<evidence type="ECO:0000256" key="1">
    <source>
        <dbReference type="ARBA" id="ARBA00013194"/>
    </source>
</evidence>
<gene>
    <name evidence="5" type="ORF">POL25_40685</name>
</gene>
<proteinExistence type="predicted"/>
<dbReference type="SUPFAM" id="SSF50891">
    <property type="entry name" value="Cyclophilin-like"/>
    <property type="match status" value="1"/>
</dbReference>
<dbReference type="InterPro" id="IPR044666">
    <property type="entry name" value="Cyclophilin_A-like"/>
</dbReference>
<protein>
    <recommendedName>
        <fullName evidence="1">peptidylprolyl isomerase</fullName>
        <ecNumber evidence="1">5.2.1.8</ecNumber>
    </recommendedName>
</protein>
<dbReference type="RefSeq" id="WP_272091813.1">
    <property type="nucleotide sequence ID" value="NZ_JAQNDL010000005.1"/>
</dbReference>
<dbReference type="Proteomes" id="UP001221686">
    <property type="component" value="Unassembled WGS sequence"/>
</dbReference>
<dbReference type="Gene3D" id="2.40.100.10">
    <property type="entry name" value="Cyclophilin-like"/>
    <property type="match status" value="1"/>
</dbReference>
<evidence type="ECO:0000259" key="4">
    <source>
        <dbReference type="PROSITE" id="PS50072"/>
    </source>
</evidence>
<dbReference type="GO" id="GO:0016853">
    <property type="term" value="F:isomerase activity"/>
    <property type="evidence" value="ECO:0007669"/>
    <property type="project" value="UniProtKB-KW"/>
</dbReference>